<name>A0A5C9A4B5_9GAMM</name>
<evidence type="ECO:0000256" key="2">
    <source>
        <dbReference type="SAM" id="Phobius"/>
    </source>
</evidence>
<dbReference type="OrthoDB" id="6892185at2"/>
<evidence type="ECO:0000256" key="1">
    <source>
        <dbReference type="SAM" id="Coils"/>
    </source>
</evidence>
<feature type="coiled-coil region" evidence="1">
    <location>
        <begin position="10"/>
        <end position="69"/>
    </location>
</feature>
<dbReference type="RefSeq" id="WP_148062343.1">
    <property type="nucleotide sequence ID" value="NZ_VRYZ01000001.1"/>
</dbReference>
<reference evidence="3 4" key="1">
    <citation type="submission" date="2019-08" db="EMBL/GenBank/DDBJ databases">
        <title>Parahaliea maris sp. nov., isolated from the surface seawater.</title>
        <authorList>
            <person name="Liu Y."/>
        </authorList>
    </citation>
    <scope>NUCLEOTIDE SEQUENCE [LARGE SCALE GENOMIC DNA]</scope>
    <source>
        <strain evidence="3 4">S2-26</strain>
    </source>
</reference>
<keyword evidence="4" id="KW-1185">Reference proteome</keyword>
<dbReference type="AlphaFoldDB" id="A0A5C9A4B5"/>
<dbReference type="EMBL" id="VRYZ01000001">
    <property type="protein sequence ID" value="TXS94487.1"/>
    <property type="molecule type" value="Genomic_DNA"/>
</dbReference>
<organism evidence="3 4">
    <name type="scientific">Parahaliea aestuarii</name>
    <dbReference type="NCBI Taxonomy" id="1852021"/>
    <lineage>
        <taxon>Bacteria</taxon>
        <taxon>Pseudomonadati</taxon>
        <taxon>Pseudomonadota</taxon>
        <taxon>Gammaproteobacteria</taxon>
        <taxon>Cellvibrionales</taxon>
        <taxon>Halieaceae</taxon>
        <taxon>Parahaliea</taxon>
    </lineage>
</organism>
<keyword evidence="2" id="KW-1133">Transmembrane helix</keyword>
<keyword evidence="1" id="KW-0175">Coiled coil</keyword>
<dbReference type="Proteomes" id="UP000321933">
    <property type="component" value="Unassembled WGS sequence"/>
</dbReference>
<keyword evidence="2" id="KW-0472">Membrane</keyword>
<evidence type="ECO:0000313" key="3">
    <source>
        <dbReference type="EMBL" id="TXS94487.1"/>
    </source>
</evidence>
<feature type="transmembrane region" description="Helical" evidence="2">
    <location>
        <begin position="79"/>
        <end position="97"/>
    </location>
</feature>
<sequence length="99" mass="10886">MTAATQSEGKKREEELAASKEAALAAYEKLLEAREHFRQAAEAAGMDLKDEAMQQLEHGKARATELADEATRYTREKPLASLGMAFLAGYILAVVFGRR</sequence>
<protein>
    <recommendedName>
        <fullName evidence="5">DUF883 domain-containing protein</fullName>
    </recommendedName>
</protein>
<gene>
    <name evidence="3" type="ORF">FVW59_00780</name>
</gene>
<accession>A0A5C9A4B5</accession>
<comment type="caution">
    <text evidence="3">The sequence shown here is derived from an EMBL/GenBank/DDBJ whole genome shotgun (WGS) entry which is preliminary data.</text>
</comment>
<evidence type="ECO:0000313" key="4">
    <source>
        <dbReference type="Proteomes" id="UP000321933"/>
    </source>
</evidence>
<keyword evidence="2" id="KW-0812">Transmembrane</keyword>
<proteinExistence type="predicted"/>
<evidence type="ECO:0008006" key="5">
    <source>
        <dbReference type="Google" id="ProtNLM"/>
    </source>
</evidence>